<name>N2BJQ8_9ACTN</name>
<organism evidence="1 2">
    <name type="scientific">Atopobium minutum 10063974</name>
    <dbReference type="NCBI Taxonomy" id="997872"/>
    <lineage>
        <taxon>Bacteria</taxon>
        <taxon>Bacillati</taxon>
        <taxon>Actinomycetota</taxon>
        <taxon>Coriobacteriia</taxon>
        <taxon>Coriobacteriales</taxon>
        <taxon>Atopobiaceae</taxon>
        <taxon>Atopobium</taxon>
    </lineage>
</organism>
<evidence type="ECO:0008006" key="3">
    <source>
        <dbReference type="Google" id="ProtNLM"/>
    </source>
</evidence>
<dbReference type="Proteomes" id="UP000012651">
    <property type="component" value="Unassembled WGS sequence"/>
</dbReference>
<evidence type="ECO:0000313" key="2">
    <source>
        <dbReference type="Proteomes" id="UP000012651"/>
    </source>
</evidence>
<dbReference type="InterPro" id="IPR012441">
    <property type="entry name" value="DUF1643"/>
</dbReference>
<dbReference type="RefSeq" id="WP_002564144.1">
    <property type="nucleotide sequence ID" value="NZ_KB822534.1"/>
</dbReference>
<keyword evidence="2" id="KW-1185">Reference proteome</keyword>
<dbReference type="EMBL" id="AGXC01000003">
    <property type="protein sequence ID" value="EMZ40456.1"/>
    <property type="molecule type" value="Genomic_DNA"/>
</dbReference>
<accession>N2BJQ8</accession>
<dbReference type="HOGENOM" id="CLU_097481_1_0_11"/>
<gene>
    <name evidence="1" type="ORF">HMPREF1091_01399</name>
</gene>
<proteinExistence type="predicted"/>
<dbReference type="PATRIC" id="fig|997872.3.peg.1406"/>
<dbReference type="Pfam" id="PF07799">
    <property type="entry name" value="DUF1643"/>
    <property type="match status" value="1"/>
</dbReference>
<reference evidence="1 2" key="1">
    <citation type="submission" date="2013-03" db="EMBL/GenBank/DDBJ databases">
        <title>The Genome Sequence of Atopobium minutum 10063974.</title>
        <authorList>
            <consortium name="The Broad Institute Genome Sequencing Platform"/>
            <person name="Earl A."/>
            <person name="Ward D."/>
            <person name="Feldgarden M."/>
            <person name="Gevers D."/>
            <person name="Lambert T."/>
            <person name="Marvaud J.-C."/>
            <person name="Courvalin P."/>
            <person name="Walker B."/>
            <person name="Young S.K."/>
            <person name="Zeng Q."/>
            <person name="Gargeya S."/>
            <person name="Fitzgerald M."/>
            <person name="Haas B."/>
            <person name="Abouelleil A."/>
            <person name="Alvarado L."/>
            <person name="Arachchi H.M."/>
            <person name="Berlin A.M."/>
            <person name="Chapman S.B."/>
            <person name="Dewar J."/>
            <person name="Goldberg J."/>
            <person name="Griggs A."/>
            <person name="Gujja S."/>
            <person name="Hansen M."/>
            <person name="Howarth C."/>
            <person name="Imamovic A."/>
            <person name="Larimer J."/>
            <person name="McCowan C."/>
            <person name="Murphy C."/>
            <person name="Neiman D."/>
            <person name="Pearson M."/>
            <person name="Priest M."/>
            <person name="Roberts A."/>
            <person name="Saif S."/>
            <person name="Shea T."/>
            <person name="Sisk P."/>
            <person name="Sykes S."/>
            <person name="Wortman J."/>
            <person name="Nusbaum C."/>
            <person name="Birren B."/>
        </authorList>
    </citation>
    <scope>NUCLEOTIDE SEQUENCE [LARGE SCALE GENOMIC DNA]</scope>
    <source>
        <strain evidence="1 2">10063974</strain>
    </source>
</reference>
<protein>
    <recommendedName>
        <fullName evidence="3">DUF1643 domain-containing protein</fullName>
    </recommendedName>
</protein>
<sequence>MSAIAPTSTNTWTVRAVRKALASKLAQAQPGKKIMVGDKDTVRFVLGVPGSKPLIVFGVNPSTATDAEGAAGNDPTIDRVMSLLKSKRDEGYDGWFMLNLYPQRTTKPVNLHKNKDVRQEYIQANLAGIQEVLARYPDALLIAAWGNNIDRRVYLQQSEQEILQLTSKRQWHMVGKPSKARNPHHPLFTNLVLSPITFDSNGKVSIYAPL</sequence>
<evidence type="ECO:0000313" key="1">
    <source>
        <dbReference type="EMBL" id="EMZ40456.1"/>
    </source>
</evidence>
<dbReference type="AlphaFoldDB" id="N2BJQ8"/>
<comment type="caution">
    <text evidence="1">The sequence shown here is derived from an EMBL/GenBank/DDBJ whole genome shotgun (WGS) entry which is preliminary data.</text>
</comment>
<dbReference type="OrthoDB" id="9807577at2"/>